<keyword evidence="1" id="KW-0812">Transmembrane</keyword>
<name>A0A368DU14_9PROT</name>
<sequence>MLILEIYGVVMRVFVTGATGLVGAHLVLALLSKGHEVRLFVRSQEKAQSYFKSHGHDLGDIVVGDMNETDKIRQALEGCDAVFHAAANVNLDIRKIDLTVKSNLDSMESVVGTAIDAGIENIVWVSSTTVFDHDVRGFIDENTPLRTSEDPYTKSKLLCEKWAREKQCLGAPLQISYPVGVIGPDDPALSASNFALIGFKEMVPITSSGLQYIDARDLADAHLHMLENPHTKPEEARYIFGGELHSWQEIHNMIEKASGEKIKAQKLSPGLMRFIGSATDLIKKVIPLNTRISREAMDLMTLWMTCKSMRQAQEIPITIRPTLNSFKDTLDWHNNHY</sequence>
<organism evidence="3 4">
    <name type="scientific">PS1 clade bacterium</name>
    <dbReference type="NCBI Taxonomy" id="2175152"/>
    <lineage>
        <taxon>Bacteria</taxon>
        <taxon>Pseudomonadati</taxon>
        <taxon>Pseudomonadota</taxon>
        <taxon>Alphaproteobacteria</taxon>
        <taxon>PS1 clade</taxon>
    </lineage>
</organism>
<gene>
    <name evidence="3" type="ORF">DBW69_06420</name>
</gene>
<protein>
    <submittedName>
        <fullName evidence="3">NAD-dependent epimerase/dehydratase family protein</fullName>
    </submittedName>
</protein>
<evidence type="ECO:0000256" key="1">
    <source>
        <dbReference type="SAM" id="Phobius"/>
    </source>
</evidence>
<keyword evidence="1" id="KW-0472">Membrane</keyword>
<dbReference type="PANTHER" id="PTHR48079:SF6">
    <property type="entry name" value="NAD(P)-BINDING DOMAIN-CONTAINING PROTEIN-RELATED"/>
    <property type="match status" value="1"/>
</dbReference>
<comment type="caution">
    <text evidence="3">The sequence shown here is derived from an EMBL/GenBank/DDBJ whole genome shotgun (WGS) entry which is preliminary data.</text>
</comment>
<dbReference type="GO" id="GO:0004029">
    <property type="term" value="F:aldehyde dehydrogenase (NAD+) activity"/>
    <property type="evidence" value="ECO:0007669"/>
    <property type="project" value="TreeGrafter"/>
</dbReference>
<dbReference type="InterPro" id="IPR051783">
    <property type="entry name" value="NAD(P)-dependent_oxidoreduct"/>
</dbReference>
<evidence type="ECO:0000313" key="4">
    <source>
        <dbReference type="Proteomes" id="UP000252132"/>
    </source>
</evidence>
<dbReference type="SUPFAM" id="SSF51735">
    <property type="entry name" value="NAD(P)-binding Rossmann-fold domains"/>
    <property type="match status" value="1"/>
</dbReference>
<dbReference type="InterPro" id="IPR001509">
    <property type="entry name" value="Epimerase_deHydtase"/>
</dbReference>
<dbReference type="EMBL" id="QOQF01000035">
    <property type="protein sequence ID" value="RCL75328.1"/>
    <property type="molecule type" value="Genomic_DNA"/>
</dbReference>
<dbReference type="PANTHER" id="PTHR48079">
    <property type="entry name" value="PROTEIN YEEZ"/>
    <property type="match status" value="1"/>
</dbReference>
<feature type="domain" description="NAD-dependent epimerase/dehydratase" evidence="2">
    <location>
        <begin position="13"/>
        <end position="236"/>
    </location>
</feature>
<dbReference type="Proteomes" id="UP000252132">
    <property type="component" value="Unassembled WGS sequence"/>
</dbReference>
<dbReference type="GO" id="GO:0005737">
    <property type="term" value="C:cytoplasm"/>
    <property type="evidence" value="ECO:0007669"/>
    <property type="project" value="TreeGrafter"/>
</dbReference>
<feature type="transmembrane region" description="Helical" evidence="1">
    <location>
        <begin position="6"/>
        <end position="31"/>
    </location>
</feature>
<evidence type="ECO:0000313" key="3">
    <source>
        <dbReference type="EMBL" id="RCL75328.1"/>
    </source>
</evidence>
<dbReference type="AlphaFoldDB" id="A0A368DU14"/>
<evidence type="ECO:0000259" key="2">
    <source>
        <dbReference type="Pfam" id="PF01370"/>
    </source>
</evidence>
<dbReference type="Pfam" id="PF01370">
    <property type="entry name" value="Epimerase"/>
    <property type="match status" value="1"/>
</dbReference>
<dbReference type="InterPro" id="IPR036291">
    <property type="entry name" value="NAD(P)-bd_dom_sf"/>
</dbReference>
<proteinExistence type="predicted"/>
<dbReference type="Gene3D" id="3.40.50.720">
    <property type="entry name" value="NAD(P)-binding Rossmann-like Domain"/>
    <property type="match status" value="1"/>
</dbReference>
<reference evidence="3 4" key="1">
    <citation type="journal article" date="2018" name="Microbiome">
        <title>Fine metagenomic profile of the Mediterranean stratified and mixed water columns revealed by assembly and recruitment.</title>
        <authorList>
            <person name="Haro-Moreno J.M."/>
            <person name="Lopez-Perez M."/>
            <person name="De La Torre J.R."/>
            <person name="Picazo A."/>
            <person name="Camacho A."/>
            <person name="Rodriguez-Valera F."/>
        </authorList>
    </citation>
    <scope>NUCLEOTIDE SEQUENCE [LARGE SCALE GENOMIC DNA]</scope>
    <source>
        <strain evidence="3">MED-G55</strain>
    </source>
</reference>
<keyword evidence="1" id="KW-1133">Transmembrane helix</keyword>
<accession>A0A368DU14</accession>